<keyword evidence="7" id="KW-1185">Reference proteome</keyword>
<dbReference type="InterPro" id="IPR058163">
    <property type="entry name" value="LysR-type_TF_proteobact-type"/>
</dbReference>
<dbReference type="SUPFAM" id="SSF53850">
    <property type="entry name" value="Periplasmic binding protein-like II"/>
    <property type="match status" value="1"/>
</dbReference>
<dbReference type="SUPFAM" id="SSF46785">
    <property type="entry name" value="Winged helix' DNA-binding domain"/>
    <property type="match status" value="1"/>
</dbReference>
<dbReference type="CDD" id="cd08422">
    <property type="entry name" value="PBP2_CrgA_like"/>
    <property type="match status" value="1"/>
</dbReference>
<name>A0A9W6J8K8_9HYPH</name>
<gene>
    <name evidence="6" type="ORF">GCM10017643_28680</name>
</gene>
<evidence type="ECO:0000259" key="5">
    <source>
        <dbReference type="PROSITE" id="PS50931"/>
    </source>
</evidence>
<evidence type="ECO:0000256" key="4">
    <source>
        <dbReference type="ARBA" id="ARBA00023163"/>
    </source>
</evidence>
<keyword evidence="2" id="KW-0805">Transcription regulation</keyword>
<evidence type="ECO:0000256" key="3">
    <source>
        <dbReference type="ARBA" id="ARBA00023125"/>
    </source>
</evidence>
<dbReference type="Pfam" id="PF03466">
    <property type="entry name" value="LysR_substrate"/>
    <property type="match status" value="1"/>
</dbReference>
<dbReference type="RefSeq" id="WP_213371421.1">
    <property type="nucleotide sequence ID" value="NZ_BSFJ01000018.1"/>
</dbReference>
<dbReference type="InterPro" id="IPR036390">
    <property type="entry name" value="WH_DNA-bd_sf"/>
</dbReference>
<dbReference type="FunFam" id="1.10.10.10:FF:000001">
    <property type="entry name" value="LysR family transcriptional regulator"/>
    <property type="match status" value="1"/>
</dbReference>
<dbReference type="InterPro" id="IPR036388">
    <property type="entry name" value="WH-like_DNA-bd_sf"/>
</dbReference>
<evidence type="ECO:0000256" key="1">
    <source>
        <dbReference type="ARBA" id="ARBA00009437"/>
    </source>
</evidence>
<evidence type="ECO:0000313" key="6">
    <source>
        <dbReference type="EMBL" id="GLK72752.1"/>
    </source>
</evidence>
<feature type="domain" description="HTH lysR-type" evidence="5">
    <location>
        <begin position="13"/>
        <end position="63"/>
    </location>
</feature>
<reference evidence="6" key="1">
    <citation type="journal article" date="2014" name="Int. J. Syst. Evol. Microbiol.">
        <title>Complete genome sequence of Corynebacterium casei LMG S-19264T (=DSM 44701T), isolated from a smear-ripened cheese.</title>
        <authorList>
            <consortium name="US DOE Joint Genome Institute (JGI-PGF)"/>
            <person name="Walter F."/>
            <person name="Albersmeier A."/>
            <person name="Kalinowski J."/>
            <person name="Ruckert C."/>
        </authorList>
    </citation>
    <scope>NUCLEOTIDE SEQUENCE</scope>
    <source>
        <strain evidence="6">VKM B-2484</strain>
    </source>
</reference>
<organism evidence="6 7">
    <name type="scientific">Ancylobacter dichloromethanicus</name>
    <dbReference type="NCBI Taxonomy" id="518825"/>
    <lineage>
        <taxon>Bacteria</taxon>
        <taxon>Pseudomonadati</taxon>
        <taxon>Pseudomonadota</taxon>
        <taxon>Alphaproteobacteria</taxon>
        <taxon>Hyphomicrobiales</taxon>
        <taxon>Xanthobacteraceae</taxon>
        <taxon>Ancylobacter</taxon>
    </lineage>
</organism>
<protein>
    <submittedName>
        <fullName evidence="6">LysR family transcriptional regulator</fullName>
    </submittedName>
</protein>
<proteinExistence type="inferred from homology"/>
<dbReference type="GO" id="GO:0003700">
    <property type="term" value="F:DNA-binding transcription factor activity"/>
    <property type="evidence" value="ECO:0007669"/>
    <property type="project" value="InterPro"/>
</dbReference>
<sequence length="305" mass="33085">MTFDGRLLAGVSVLAAVVEAGSFARAAELLGLSPSGVSRAVARLENRVGVRLLDRTTRSLRLTAEGARFYGEVLPHLEGIEDAASVASGSASQVRGRLRINVDPFFSCLVLAPHLPALCKKYPDLRIEIYTRDSIGDLVSDGIDLAVRFGPQPLSSMVARLLLETRILTVASPAYLEQYGRPQRPEDLAGHACLQFRDPQTGHPFEWQFQRGRTVLPVATSGPVLLTDVNTMLTMCLAGAGIAQVMALGVRGHLDAGRLVDLFPDWPGEVFPLYAVHPSRRNPAAKVRAFLDFCLEMTRIAAQTT</sequence>
<keyword evidence="3" id="KW-0238">DNA-binding</keyword>
<dbReference type="InterPro" id="IPR005119">
    <property type="entry name" value="LysR_subst-bd"/>
</dbReference>
<accession>A0A9W6J8K8</accession>
<dbReference type="AlphaFoldDB" id="A0A9W6J8K8"/>
<dbReference type="PANTHER" id="PTHR30537:SF5">
    <property type="entry name" value="HTH-TYPE TRANSCRIPTIONAL ACTIVATOR TTDR-RELATED"/>
    <property type="match status" value="1"/>
</dbReference>
<comment type="caution">
    <text evidence="6">The sequence shown here is derived from an EMBL/GenBank/DDBJ whole genome shotgun (WGS) entry which is preliminary data.</text>
</comment>
<dbReference type="EMBL" id="BSFJ01000018">
    <property type="protein sequence ID" value="GLK72752.1"/>
    <property type="molecule type" value="Genomic_DNA"/>
</dbReference>
<dbReference type="Gene3D" id="3.40.190.290">
    <property type="match status" value="1"/>
</dbReference>
<evidence type="ECO:0000256" key="2">
    <source>
        <dbReference type="ARBA" id="ARBA00023015"/>
    </source>
</evidence>
<dbReference type="InterPro" id="IPR000847">
    <property type="entry name" value="LysR_HTH_N"/>
</dbReference>
<dbReference type="GO" id="GO:0003677">
    <property type="term" value="F:DNA binding"/>
    <property type="evidence" value="ECO:0007669"/>
    <property type="project" value="UniProtKB-KW"/>
</dbReference>
<keyword evidence="4" id="KW-0804">Transcription</keyword>
<comment type="similarity">
    <text evidence="1">Belongs to the LysR transcriptional regulatory family.</text>
</comment>
<dbReference type="Gene3D" id="1.10.10.10">
    <property type="entry name" value="Winged helix-like DNA-binding domain superfamily/Winged helix DNA-binding domain"/>
    <property type="match status" value="1"/>
</dbReference>
<evidence type="ECO:0000313" key="7">
    <source>
        <dbReference type="Proteomes" id="UP001143370"/>
    </source>
</evidence>
<dbReference type="Proteomes" id="UP001143370">
    <property type="component" value="Unassembled WGS sequence"/>
</dbReference>
<dbReference type="Pfam" id="PF00126">
    <property type="entry name" value="HTH_1"/>
    <property type="match status" value="1"/>
</dbReference>
<dbReference type="PANTHER" id="PTHR30537">
    <property type="entry name" value="HTH-TYPE TRANSCRIPTIONAL REGULATOR"/>
    <property type="match status" value="1"/>
</dbReference>
<reference evidence="6" key="2">
    <citation type="submission" date="2023-01" db="EMBL/GenBank/DDBJ databases">
        <authorList>
            <person name="Sun Q."/>
            <person name="Evtushenko L."/>
        </authorList>
    </citation>
    <scope>NUCLEOTIDE SEQUENCE</scope>
    <source>
        <strain evidence="6">VKM B-2484</strain>
    </source>
</reference>
<dbReference type="PROSITE" id="PS50931">
    <property type="entry name" value="HTH_LYSR"/>
    <property type="match status" value="1"/>
</dbReference>